<dbReference type="GO" id="GO:0005737">
    <property type="term" value="C:cytoplasm"/>
    <property type="evidence" value="ECO:0007669"/>
    <property type="project" value="TreeGrafter"/>
</dbReference>
<dbReference type="SUPFAM" id="SSF56719">
    <property type="entry name" value="Type II DNA topoisomerase"/>
    <property type="match status" value="1"/>
</dbReference>
<dbReference type="Gene3D" id="3.90.199.10">
    <property type="entry name" value="Topoisomerase II, domain 5"/>
    <property type="match status" value="1"/>
</dbReference>
<dbReference type="GO" id="GO:0006265">
    <property type="term" value="P:DNA topological change"/>
    <property type="evidence" value="ECO:0007669"/>
    <property type="project" value="UniProtKB-UniRule"/>
</dbReference>
<dbReference type="AlphaFoldDB" id="A0A9X3CXR3"/>
<evidence type="ECO:0000256" key="7">
    <source>
        <dbReference type="SAM" id="Coils"/>
    </source>
</evidence>
<keyword evidence="7" id="KW-0175">Coiled coil</keyword>
<evidence type="ECO:0000256" key="2">
    <source>
        <dbReference type="ARBA" id="ARBA00008263"/>
    </source>
</evidence>
<evidence type="ECO:0000313" key="10">
    <source>
        <dbReference type="EMBL" id="MCX2837414.1"/>
    </source>
</evidence>
<feature type="active site" description="O-(5'-phospho-DNA)-tyrosine intermediate" evidence="6">
    <location>
        <position position="134"/>
    </location>
</feature>
<evidence type="ECO:0000313" key="11">
    <source>
        <dbReference type="Proteomes" id="UP001148482"/>
    </source>
</evidence>
<keyword evidence="3 6" id="KW-0799">Topoisomerase</keyword>
<protein>
    <submittedName>
        <fullName evidence="10">DNA gyrase/topoisomerase IV subunit A</fullName>
    </submittedName>
</protein>
<comment type="similarity">
    <text evidence="2">Belongs to the type II topoisomerase GyrA/ParC subunit family.</text>
</comment>
<dbReference type="GO" id="GO:0009330">
    <property type="term" value="C:DNA topoisomerase type II (double strand cut, ATP-hydrolyzing) complex"/>
    <property type="evidence" value="ECO:0007669"/>
    <property type="project" value="TreeGrafter"/>
</dbReference>
<dbReference type="InterPro" id="IPR002205">
    <property type="entry name" value="Topo_IIA_dom_A"/>
</dbReference>
<evidence type="ECO:0000256" key="6">
    <source>
        <dbReference type="PROSITE-ProRule" id="PRU01384"/>
    </source>
</evidence>
<evidence type="ECO:0000256" key="8">
    <source>
        <dbReference type="SAM" id="MobiDB-lite"/>
    </source>
</evidence>
<feature type="compositionally biased region" description="Basic and acidic residues" evidence="8">
    <location>
        <begin position="859"/>
        <end position="893"/>
    </location>
</feature>
<dbReference type="GO" id="GO:0005524">
    <property type="term" value="F:ATP binding"/>
    <property type="evidence" value="ECO:0007669"/>
    <property type="project" value="InterPro"/>
</dbReference>
<dbReference type="NCBIfam" id="NF009397">
    <property type="entry name" value="PRK12758.1"/>
    <property type="match status" value="1"/>
</dbReference>
<name>A0A9X3CXR3_9FLAO</name>
<proteinExistence type="inferred from homology"/>
<dbReference type="PANTHER" id="PTHR43493:SF5">
    <property type="entry name" value="DNA GYRASE SUBUNIT A, CHLOROPLASTIC_MITOCHONDRIAL"/>
    <property type="match status" value="1"/>
</dbReference>
<evidence type="ECO:0000259" key="9">
    <source>
        <dbReference type="PROSITE" id="PS52040"/>
    </source>
</evidence>
<feature type="compositionally biased region" description="Acidic residues" evidence="8">
    <location>
        <begin position="845"/>
        <end position="858"/>
    </location>
</feature>
<keyword evidence="5 6" id="KW-0413">Isomerase</keyword>
<feature type="domain" description="Topo IIA-type catalytic" evidence="9">
    <location>
        <begin position="53"/>
        <end position="503"/>
    </location>
</feature>
<dbReference type="RefSeq" id="WP_266068636.1">
    <property type="nucleotide sequence ID" value="NZ_JAPJDA010000005.1"/>
</dbReference>
<dbReference type="Pfam" id="PF00521">
    <property type="entry name" value="DNA_topoisoIV"/>
    <property type="match status" value="1"/>
</dbReference>
<evidence type="ECO:0000256" key="5">
    <source>
        <dbReference type="ARBA" id="ARBA00023235"/>
    </source>
</evidence>
<feature type="region of interest" description="Disordered" evidence="8">
    <location>
        <begin position="842"/>
        <end position="893"/>
    </location>
</feature>
<dbReference type="GO" id="GO:0003677">
    <property type="term" value="F:DNA binding"/>
    <property type="evidence" value="ECO:0007669"/>
    <property type="project" value="UniProtKB-UniRule"/>
</dbReference>
<dbReference type="InterPro" id="IPR013760">
    <property type="entry name" value="Topo_IIA-like_dom_sf"/>
</dbReference>
<feature type="coiled-coil region" evidence="7">
    <location>
        <begin position="429"/>
        <end position="456"/>
    </location>
</feature>
<dbReference type="EMBL" id="JAPJDA010000005">
    <property type="protein sequence ID" value="MCX2837414.1"/>
    <property type="molecule type" value="Genomic_DNA"/>
</dbReference>
<comment type="catalytic activity">
    <reaction evidence="1 6">
        <text>ATP-dependent breakage, passage and rejoining of double-stranded DNA.</text>
        <dbReference type="EC" id="5.6.2.2"/>
    </reaction>
</comment>
<sequence length="893" mass="102136">MENENQNDHQDEQFEQNEELNNTENNEVLTKVTGMYKDWFLDYASYVILERAVPALEDGFKPVQRRIMHSMKDLDDGRYNKVANIVGHTMQYHPHGDASIGDAMVQVGQKDLLIDTQGNWGNILTGDGAAAARYIEARLSKFALDVVYNPKITEWQLSYDGRKKEPVNLPVMFPLLLAQGAEGIAVGLSTKILPHNFIELIEASIKHLQGKKFKLFPDFTTGGIADITNYNDGMRGGRVRVRAKISQLDKHTLVIKEIPFSTNTSTLIDSILKANDKGKIKIKKIEDNTSSEVEILIHLPPGMSPDKTIDALYAFTNCEVSISPLSCIIIENKPAFLGVSEILRRSTDHTLALLKQDLEVKLEEFQEQWHFASLERIFIEKRIYRDIEEEETWQGVIEAIDRGLKPFITHLKRAVTEEDIVRLTEIRIKRISKFDLDKAQQKIEALEGEIAQIKHHLDHLVDYAIAYFNRLKKEYGEGKERKTELRLFDDIEATKVVIRNTKLFVNRKEGFVGTALKKDEYVTDCSDIDDVICFTAEGKMIVTRVDAKTFIGKDIIHVAIFKKKDRRTIYNMIYKDGKGGASYIKRFAVTSVTRDREYDLTQGKKGSEVLYFSANPNGEAEVVMVYLRQVGSIKKLKFEVDFADMAIKGRAVKGNIVTKYPVKKIDLKEEGVSTLKPRRIWFDDTVRRLNVDERGDLLGEFKGEDRLLIITQNGIAKTIKPELTTRFDEDIIVLEKWSPKKPVSAIYWEGEKEKFYVKRFIIENEEKEENFIGEHPKSYLEIVSTDYLPVVEVVYTKIRGKDQKPNDLVELEEFISIKGIKALGNQLTSEKVKQVNLLDPKPFIEPEETAPEDMEVEGEERVEGQAKAPDFSETKLHKENPGGDETQIRLFDE</sequence>
<dbReference type="NCBIfam" id="NF007209">
    <property type="entry name" value="PRK09631.1"/>
    <property type="match status" value="1"/>
</dbReference>
<feature type="compositionally biased region" description="Basic and acidic residues" evidence="8">
    <location>
        <begin position="1"/>
        <end position="12"/>
    </location>
</feature>
<dbReference type="GO" id="GO:0003918">
    <property type="term" value="F:DNA topoisomerase type II (double strand cut, ATP-hydrolyzing) activity"/>
    <property type="evidence" value="ECO:0007669"/>
    <property type="project" value="UniProtKB-EC"/>
</dbReference>
<reference evidence="10" key="1">
    <citation type="submission" date="2022-11" db="EMBL/GenBank/DDBJ databases">
        <title>Salinimicrobium profundisediminis sp. nov., isolated from deep-sea sediment of the Mariana Trench.</title>
        <authorList>
            <person name="Fu H."/>
        </authorList>
    </citation>
    <scope>NUCLEOTIDE SEQUENCE</scope>
    <source>
        <strain evidence="10">MT39</strain>
    </source>
</reference>
<organism evidence="10 11">
    <name type="scientific">Salinimicrobium profundisediminis</name>
    <dbReference type="NCBI Taxonomy" id="2994553"/>
    <lineage>
        <taxon>Bacteria</taxon>
        <taxon>Pseudomonadati</taxon>
        <taxon>Bacteroidota</taxon>
        <taxon>Flavobacteriia</taxon>
        <taxon>Flavobacteriales</taxon>
        <taxon>Flavobacteriaceae</taxon>
        <taxon>Salinimicrobium</taxon>
    </lineage>
</organism>
<dbReference type="Gene3D" id="1.10.268.10">
    <property type="entry name" value="Topoisomerase, domain 3"/>
    <property type="match status" value="1"/>
</dbReference>
<evidence type="ECO:0000256" key="1">
    <source>
        <dbReference type="ARBA" id="ARBA00000185"/>
    </source>
</evidence>
<dbReference type="InterPro" id="IPR013758">
    <property type="entry name" value="Topo_IIA_A/C_ab"/>
</dbReference>
<keyword evidence="11" id="KW-1185">Reference proteome</keyword>
<dbReference type="PROSITE" id="PS52040">
    <property type="entry name" value="TOPO_IIA"/>
    <property type="match status" value="1"/>
</dbReference>
<dbReference type="Gene3D" id="3.30.1360.40">
    <property type="match status" value="1"/>
</dbReference>
<accession>A0A9X3CXR3</accession>
<evidence type="ECO:0000256" key="3">
    <source>
        <dbReference type="ARBA" id="ARBA00023029"/>
    </source>
</evidence>
<comment type="caution">
    <text evidence="10">The sequence shown here is derived from an EMBL/GenBank/DDBJ whole genome shotgun (WGS) entry which is preliminary data.</text>
</comment>
<dbReference type="InterPro" id="IPR013757">
    <property type="entry name" value="Topo_IIA_A_a_sf"/>
</dbReference>
<dbReference type="PANTHER" id="PTHR43493">
    <property type="entry name" value="DNA GYRASE/TOPOISOMERASE SUBUNIT A"/>
    <property type="match status" value="1"/>
</dbReference>
<dbReference type="InterPro" id="IPR050220">
    <property type="entry name" value="Type_II_DNA_Topoisomerases"/>
</dbReference>
<gene>
    <name evidence="10" type="ORF">OQ279_04555</name>
</gene>
<dbReference type="Proteomes" id="UP001148482">
    <property type="component" value="Unassembled WGS sequence"/>
</dbReference>
<evidence type="ECO:0000256" key="4">
    <source>
        <dbReference type="ARBA" id="ARBA00023125"/>
    </source>
</evidence>
<dbReference type="SMART" id="SM00434">
    <property type="entry name" value="TOP4c"/>
    <property type="match status" value="1"/>
</dbReference>
<feature type="region of interest" description="Disordered" evidence="8">
    <location>
        <begin position="1"/>
        <end position="26"/>
    </location>
</feature>
<keyword evidence="4 6" id="KW-0238">DNA-binding</keyword>